<dbReference type="SUPFAM" id="SSF53474">
    <property type="entry name" value="alpha/beta-Hydrolases"/>
    <property type="match status" value="1"/>
</dbReference>
<proteinExistence type="inferred from homology"/>
<protein>
    <submittedName>
        <fullName evidence="4">Alpha/beta hydrolase</fullName>
    </submittedName>
</protein>
<evidence type="ECO:0000259" key="3">
    <source>
        <dbReference type="Pfam" id="PF02230"/>
    </source>
</evidence>
<dbReference type="Pfam" id="PF02230">
    <property type="entry name" value="Abhydrolase_2"/>
    <property type="match status" value="1"/>
</dbReference>
<dbReference type="PANTHER" id="PTHR10655">
    <property type="entry name" value="LYSOPHOSPHOLIPASE-RELATED"/>
    <property type="match status" value="1"/>
</dbReference>
<gene>
    <name evidence="4" type="ORF">ACFPFW_16760</name>
</gene>
<evidence type="ECO:0000313" key="5">
    <source>
        <dbReference type="Proteomes" id="UP001595796"/>
    </source>
</evidence>
<feature type="domain" description="Phospholipase/carboxylesterase/thioesterase" evidence="3">
    <location>
        <begin position="12"/>
        <end position="212"/>
    </location>
</feature>
<dbReference type="EMBL" id="JBHSJF010000008">
    <property type="protein sequence ID" value="MFC5069670.1"/>
    <property type="molecule type" value="Genomic_DNA"/>
</dbReference>
<evidence type="ECO:0000313" key="4">
    <source>
        <dbReference type="EMBL" id="MFC5069670.1"/>
    </source>
</evidence>
<name>A0ABV9Z820_9HYPH</name>
<dbReference type="Proteomes" id="UP001595796">
    <property type="component" value="Unassembled WGS sequence"/>
</dbReference>
<dbReference type="RefSeq" id="WP_114956307.1">
    <property type="nucleotide sequence ID" value="NZ_JBHSJF010000008.1"/>
</dbReference>
<comment type="caution">
    <text evidence="4">The sequence shown here is derived from an EMBL/GenBank/DDBJ whole genome shotgun (WGS) entry which is preliminary data.</text>
</comment>
<sequence length="214" mass="22633">MALDGPRLPAQSGTTKSLVIFLHGYGANGDDLIAIGNEWASVLPDTAFVSPHAQDEMPLHPGGREWFDLSVRSDENRWQGVNTAGPGLDAFITSEMERHGLPASKVGLVGFSQGTMMSLHVGLRRAESLAGIVGYSGTIAGGEHLKAEIKTKPPVFLAHGTADQVIPVDALVHTVEVLAESGVPRSWHVAHGMAHGIDRTGLAKGAQFLKQCFG</sequence>
<dbReference type="InterPro" id="IPR029058">
    <property type="entry name" value="AB_hydrolase_fold"/>
</dbReference>
<organism evidence="4 5">
    <name type="scientific">Flaviflagellibacter deserti</name>
    <dbReference type="NCBI Taxonomy" id="2267266"/>
    <lineage>
        <taxon>Bacteria</taxon>
        <taxon>Pseudomonadati</taxon>
        <taxon>Pseudomonadota</taxon>
        <taxon>Alphaproteobacteria</taxon>
        <taxon>Hyphomicrobiales</taxon>
        <taxon>Flaviflagellibacter</taxon>
    </lineage>
</organism>
<evidence type="ECO:0000256" key="2">
    <source>
        <dbReference type="ARBA" id="ARBA00022801"/>
    </source>
</evidence>
<reference evidence="5" key="1">
    <citation type="journal article" date="2019" name="Int. J. Syst. Evol. Microbiol.">
        <title>The Global Catalogue of Microorganisms (GCM) 10K type strain sequencing project: providing services to taxonomists for standard genome sequencing and annotation.</title>
        <authorList>
            <consortium name="The Broad Institute Genomics Platform"/>
            <consortium name="The Broad Institute Genome Sequencing Center for Infectious Disease"/>
            <person name="Wu L."/>
            <person name="Ma J."/>
        </authorList>
    </citation>
    <scope>NUCLEOTIDE SEQUENCE [LARGE SCALE GENOMIC DNA]</scope>
    <source>
        <strain evidence="5">CGMCC 1.16444</strain>
    </source>
</reference>
<dbReference type="Gene3D" id="3.40.50.1820">
    <property type="entry name" value="alpha/beta hydrolase"/>
    <property type="match status" value="1"/>
</dbReference>
<accession>A0ABV9Z820</accession>
<comment type="similarity">
    <text evidence="1">Belongs to the AB hydrolase superfamily. AB hydrolase 2 family.</text>
</comment>
<dbReference type="InterPro" id="IPR003140">
    <property type="entry name" value="PLipase/COase/thioEstase"/>
</dbReference>
<keyword evidence="2 4" id="KW-0378">Hydrolase</keyword>
<evidence type="ECO:0000256" key="1">
    <source>
        <dbReference type="ARBA" id="ARBA00006499"/>
    </source>
</evidence>
<dbReference type="GO" id="GO:0016787">
    <property type="term" value="F:hydrolase activity"/>
    <property type="evidence" value="ECO:0007669"/>
    <property type="project" value="UniProtKB-KW"/>
</dbReference>
<dbReference type="InterPro" id="IPR050565">
    <property type="entry name" value="LYPA1-2/EST-like"/>
</dbReference>
<keyword evidence="5" id="KW-1185">Reference proteome</keyword>
<dbReference type="PANTHER" id="PTHR10655:SF17">
    <property type="entry name" value="LYSOPHOSPHOLIPASE-LIKE PROTEIN 1"/>
    <property type="match status" value="1"/>
</dbReference>